<proteinExistence type="predicted"/>
<dbReference type="PROSITE" id="PS51257">
    <property type="entry name" value="PROKAR_LIPOPROTEIN"/>
    <property type="match status" value="1"/>
</dbReference>
<dbReference type="AlphaFoldDB" id="A0A7K0KEE0"/>
<dbReference type="Gene3D" id="2.40.128.280">
    <property type="match status" value="1"/>
</dbReference>
<dbReference type="EMBL" id="VUNG01000005">
    <property type="protein sequence ID" value="MST83800.1"/>
    <property type="molecule type" value="Genomic_DNA"/>
</dbReference>
<dbReference type="InterPro" id="IPR024311">
    <property type="entry name" value="Lipocalin-like"/>
</dbReference>
<gene>
    <name evidence="3" type="ORF">FYJ73_03770</name>
</gene>
<keyword evidence="1" id="KW-0732">Signal</keyword>
<evidence type="ECO:0000259" key="2">
    <source>
        <dbReference type="Pfam" id="PF16585"/>
    </source>
</evidence>
<dbReference type="Proteomes" id="UP000438914">
    <property type="component" value="Unassembled WGS sequence"/>
</dbReference>
<feature type="domain" description="Lipocalin-like" evidence="2">
    <location>
        <begin position="16"/>
        <end position="148"/>
    </location>
</feature>
<evidence type="ECO:0000313" key="3">
    <source>
        <dbReference type="EMBL" id="MST83800.1"/>
    </source>
</evidence>
<feature type="signal peptide" evidence="1">
    <location>
        <begin position="1"/>
        <end position="15"/>
    </location>
</feature>
<accession>A0A7K0KEE0</accession>
<evidence type="ECO:0000256" key="1">
    <source>
        <dbReference type="SAM" id="SignalP"/>
    </source>
</evidence>
<sequence>MTKCFNILFSLIATALLLVSCGDLLEHSQNGKLDGYWKLTTIDTLTTGGQKDVSEQSLFMAVQGKIMMLNNRDNGAEFIFQFNNSNGHLKIFDARQSNRTTSDPLLTDPEAIRPFGFNNLEEDFTVEKLTSGKLVLNDGTLRLHFIKF</sequence>
<organism evidence="3 4">
    <name type="scientific">Hallella mizrahii</name>
    <dbReference type="NCBI Taxonomy" id="2606637"/>
    <lineage>
        <taxon>Bacteria</taxon>
        <taxon>Pseudomonadati</taxon>
        <taxon>Bacteroidota</taxon>
        <taxon>Bacteroidia</taxon>
        <taxon>Bacteroidales</taxon>
        <taxon>Prevotellaceae</taxon>
        <taxon>Hallella</taxon>
    </lineage>
</organism>
<dbReference type="RefSeq" id="WP_154533379.1">
    <property type="nucleotide sequence ID" value="NZ_VUNG01000005.1"/>
</dbReference>
<feature type="chain" id="PRO_5029522029" evidence="1">
    <location>
        <begin position="16"/>
        <end position="148"/>
    </location>
</feature>
<keyword evidence="4" id="KW-1185">Reference proteome</keyword>
<comment type="caution">
    <text evidence="3">The sequence shown here is derived from an EMBL/GenBank/DDBJ whole genome shotgun (WGS) entry which is preliminary data.</text>
</comment>
<evidence type="ECO:0000313" key="4">
    <source>
        <dbReference type="Proteomes" id="UP000438914"/>
    </source>
</evidence>
<name>A0A7K0KEE0_9BACT</name>
<protein>
    <submittedName>
        <fullName evidence="3">Lipocalin family protein</fullName>
    </submittedName>
</protein>
<reference evidence="3 4" key="1">
    <citation type="submission" date="2019-08" db="EMBL/GenBank/DDBJ databases">
        <title>In-depth cultivation of the pig gut microbiome towards novel bacterial diversity and tailored functional studies.</title>
        <authorList>
            <person name="Wylensek D."/>
            <person name="Hitch T.C.A."/>
            <person name="Clavel T."/>
        </authorList>
    </citation>
    <scope>NUCLEOTIDE SEQUENCE [LARGE SCALE GENOMIC DNA]</scope>
    <source>
        <strain evidence="3 4">LKV-178-WT-2A</strain>
    </source>
</reference>
<dbReference type="Pfam" id="PF16585">
    <property type="entry name" value="Lipocalin_8"/>
    <property type="match status" value="1"/>
</dbReference>